<reference evidence="3 4" key="1">
    <citation type="submission" date="2011-08" db="EMBL/GenBank/DDBJ databases">
        <authorList>
            <person name="Liu Z.J."/>
            <person name="Shi F.L."/>
            <person name="Lu J.Q."/>
            <person name="Li M."/>
            <person name="Wang Z.L."/>
        </authorList>
    </citation>
    <scope>NUCLEOTIDE SEQUENCE [LARGE SCALE GENOMIC DNA]</scope>
    <source>
        <strain evidence="3 4">USNM 41457</strain>
    </source>
</reference>
<evidence type="ECO:0000313" key="4">
    <source>
        <dbReference type="Proteomes" id="UP000003163"/>
    </source>
</evidence>
<feature type="coiled-coil region" evidence="1">
    <location>
        <begin position="17"/>
        <end position="51"/>
    </location>
</feature>
<dbReference type="Proteomes" id="UP000003163">
    <property type="component" value="Unassembled WGS sequence"/>
</dbReference>
<dbReference type="EMBL" id="AFBI03000095">
    <property type="protein sequence ID" value="EJW02019.1"/>
    <property type="molecule type" value="Genomic_DNA"/>
</dbReference>
<evidence type="ECO:0000313" key="3">
    <source>
        <dbReference type="EMBL" id="EJW02019.1"/>
    </source>
</evidence>
<accession>J9D372</accession>
<keyword evidence="2" id="KW-0732">Signal</keyword>
<gene>
    <name evidence="3" type="ORF">EDEG_03529</name>
</gene>
<comment type="caution">
    <text evidence="3">The sequence shown here is derived from an EMBL/GenBank/DDBJ whole genome shotgun (WGS) entry which is preliminary data.</text>
</comment>
<reference evidence="4" key="2">
    <citation type="submission" date="2015-07" db="EMBL/GenBank/DDBJ databases">
        <title>Contrasting host-pathogen interactions and genome evolution in two generalist and specialist microsporidian pathogens of mosquitoes.</title>
        <authorList>
            <consortium name="The Broad Institute Genomics Platform"/>
            <consortium name="The Broad Institute Genome Sequencing Center for Infectious Disease"/>
            <person name="Cuomo C.A."/>
            <person name="Sanscrainte N.D."/>
            <person name="Goldberg J.M."/>
            <person name="Heiman D."/>
            <person name="Young S."/>
            <person name="Zeng Q."/>
            <person name="Becnel J.J."/>
            <person name="Birren B.W."/>
        </authorList>
    </citation>
    <scope>NUCLEOTIDE SEQUENCE [LARGE SCALE GENOMIC DNA]</scope>
    <source>
        <strain evidence="4">USNM 41457</strain>
    </source>
</reference>
<name>J9D372_EDHAE</name>
<sequence length="211" mass="24797">MLFQAMIMFFIRILTTNDEYSIYIENLNNNIKFVNEKIVEHDNELREINQKTNIAIKNYNTAVRLYNFASGGNSRLKGLAKKKDFLRILNTYQEALIIPFFDAVESAILAREYKMKVNETKKIAFELVNKALHSKITSEIFLNTTNYANLDAQKREMYIHYKALILFFRVDELLESITKAETISYKFIEYIKAKINVKIGLYTEQLNSIYI</sequence>
<feature type="signal peptide" evidence="2">
    <location>
        <begin position="1"/>
        <end position="16"/>
    </location>
</feature>
<evidence type="ECO:0000256" key="2">
    <source>
        <dbReference type="SAM" id="SignalP"/>
    </source>
</evidence>
<feature type="non-terminal residue" evidence="3">
    <location>
        <position position="1"/>
    </location>
</feature>
<organism evidence="3 4">
    <name type="scientific">Edhazardia aedis (strain USNM 41457)</name>
    <name type="common">Microsporidian parasite</name>
    <dbReference type="NCBI Taxonomy" id="1003232"/>
    <lineage>
        <taxon>Eukaryota</taxon>
        <taxon>Fungi</taxon>
        <taxon>Fungi incertae sedis</taxon>
        <taxon>Microsporidia</taxon>
        <taxon>Edhazardia</taxon>
    </lineage>
</organism>
<protein>
    <submittedName>
        <fullName evidence="3">Uncharacterized protein</fullName>
    </submittedName>
</protein>
<keyword evidence="4" id="KW-1185">Reference proteome</keyword>
<dbReference type="AlphaFoldDB" id="J9D372"/>
<dbReference type="InParanoid" id="J9D372"/>
<keyword evidence="1" id="KW-0175">Coiled coil</keyword>
<proteinExistence type="predicted"/>
<dbReference type="VEuPathDB" id="MicrosporidiaDB:EDEG_03529"/>
<dbReference type="HOGENOM" id="CLU_1304840_0_0_1"/>
<evidence type="ECO:0000256" key="1">
    <source>
        <dbReference type="SAM" id="Coils"/>
    </source>
</evidence>
<feature type="chain" id="PRO_5003821300" evidence="2">
    <location>
        <begin position="17"/>
        <end position="211"/>
    </location>
</feature>